<evidence type="ECO:0000313" key="1">
    <source>
        <dbReference type="EMBL" id="KAK8013440.1"/>
    </source>
</evidence>
<evidence type="ECO:0000313" key="2">
    <source>
        <dbReference type="Proteomes" id="UP001396898"/>
    </source>
</evidence>
<dbReference type="EMBL" id="JAQQWI010000013">
    <property type="protein sequence ID" value="KAK8013440.1"/>
    <property type="molecule type" value="Genomic_DNA"/>
</dbReference>
<organism evidence="1 2">
    <name type="scientific">Apiospora marii</name>
    <dbReference type="NCBI Taxonomy" id="335849"/>
    <lineage>
        <taxon>Eukaryota</taxon>
        <taxon>Fungi</taxon>
        <taxon>Dikarya</taxon>
        <taxon>Ascomycota</taxon>
        <taxon>Pezizomycotina</taxon>
        <taxon>Sordariomycetes</taxon>
        <taxon>Xylariomycetidae</taxon>
        <taxon>Amphisphaeriales</taxon>
        <taxon>Apiosporaceae</taxon>
        <taxon>Apiospora</taxon>
    </lineage>
</organism>
<reference evidence="1 2" key="1">
    <citation type="submission" date="2023-01" db="EMBL/GenBank/DDBJ databases">
        <title>Analysis of 21 Apiospora genomes using comparative genomics revels a genus with tremendous synthesis potential of carbohydrate active enzymes and secondary metabolites.</title>
        <authorList>
            <person name="Sorensen T."/>
        </authorList>
    </citation>
    <scope>NUCLEOTIDE SEQUENCE [LARGE SCALE GENOMIC DNA]</scope>
    <source>
        <strain evidence="1 2">CBS 20057</strain>
    </source>
</reference>
<gene>
    <name evidence="1" type="ORF">PG991_009033</name>
</gene>
<sequence length="102" mass="11032">MGQEKREEALEATAPLQEEVRGQDIKVARDATVWVKTVVDAVGFRENFAAVGANLANKQARSVILNVHGIYPEPPSLNPLHTVQSFADVAIVGKIDALGRNI</sequence>
<proteinExistence type="predicted"/>
<dbReference type="Proteomes" id="UP001396898">
    <property type="component" value="Unassembled WGS sequence"/>
</dbReference>
<name>A0ABR1RJI7_9PEZI</name>
<comment type="caution">
    <text evidence="1">The sequence shown here is derived from an EMBL/GenBank/DDBJ whole genome shotgun (WGS) entry which is preliminary data.</text>
</comment>
<keyword evidence="2" id="KW-1185">Reference proteome</keyword>
<accession>A0ABR1RJI7</accession>
<protein>
    <submittedName>
        <fullName evidence="1">Uncharacterized protein</fullName>
    </submittedName>
</protein>